<evidence type="ECO:0000313" key="4">
    <source>
        <dbReference type="Proteomes" id="UP000639643"/>
    </source>
</evidence>
<dbReference type="EMBL" id="WIGM01000472">
    <property type="protein sequence ID" value="KAF6824289.1"/>
    <property type="molecule type" value="Genomic_DNA"/>
</dbReference>
<feature type="transmembrane region" description="Helical" evidence="2">
    <location>
        <begin position="121"/>
        <end position="143"/>
    </location>
</feature>
<sequence length="754" mass="84383">MERHDNLPDGGGHSPGQQNNPQHEPLLREAIDKRPGSKEEIITSTTVMGPPDGTSPDDSDFLCKVRRPSIRQFIQQTFRLWGLQSLSRFVVGAFSEGSEDSEDRKACDEAQVVLFKSRRMALLFTTIHLPALIGTAVLTYFVYSEFWVGANLSVGGNYEKQVGQAIQLAAKVFESSILASLATMMFIFVRREAVGQGLPLAALFAPIDFKSASFLFSEGFCAMVVGRFATHWKKALFLSLSVVSFLLVMIVTPAVATILQPIKNWRTVGGTATYLNMSEFDIFSRVMLNASHTIDNTLCEVAGNTDCPSTGWERLRDMASYLPEHRLIEGSEDEEGFKHDGRIKESLMMMPHRAVGDALAEYVTLWRDALRKIEKYDRKPVQGTTLQFISKGHTPSVQSRCLLSTDPETVVFPDPWAATCYGNLTVDHPAVELFLQEASRSTTPELLFFNTDDANYTDTRMEPAEGIRNIVSIGTLVTVPRSGQTPAIYGCLTNARWLLSLMLYSGQERETMTEDVWPHKNDWQDSKVTIDSSYANLTNPRVLPGNGTVFQRLVEAADLVGDAERRPEWTPCHLEAIINGMLINGMARTAPQARPIVTLRAAEGSWWRHFFAQRTTVNPDTQYTVYDVPNTDGLARFGVVAKVEGYYYTWMDDTVRQLMFGLFVYCGVAVLFVAWSLFSGVTSTSLESTPEMLALAMRSEKPDPEVMSSSVMESIGALKQKYWLSADDKRNLKLVAVTEKNQKRIFVEKNQRYK</sequence>
<accession>A0A8H6K364</accession>
<dbReference type="AlphaFoldDB" id="A0A8H6K364"/>
<protein>
    <submittedName>
        <fullName evidence="3">Uncharacterized protein</fullName>
    </submittedName>
</protein>
<evidence type="ECO:0000256" key="2">
    <source>
        <dbReference type="SAM" id="Phobius"/>
    </source>
</evidence>
<dbReference type="Proteomes" id="UP000639643">
    <property type="component" value="Unassembled WGS sequence"/>
</dbReference>
<feature type="region of interest" description="Disordered" evidence="1">
    <location>
        <begin position="1"/>
        <end position="26"/>
    </location>
</feature>
<evidence type="ECO:0000313" key="3">
    <source>
        <dbReference type="EMBL" id="KAF6824289.1"/>
    </source>
</evidence>
<keyword evidence="2" id="KW-0472">Membrane</keyword>
<feature type="transmembrane region" description="Helical" evidence="2">
    <location>
        <begin position="168"/>
        <end position="189"/>
    </location>
</feature>
<keyword evidence="2" id="KW-0812">Transmembrane</keyword>
<dbReference type="OrthoDB" id="426882at2759"/>
<gene>
    <name evidence="3" type="ORF">CMUS01_10324</name>
</gene>
<reference evidence="3" key="1">
    <citation type="journal article" date="2020" name="Phytopathology">
        <title>Genome Sequence Resources of Colletotrichum truncatum, C. plurivorum, C. musicola, and C. sojae: Four Species Pathogenic to Soybean (Glycine max).</title>
        <authorList>
            <person name="Rogerio F."/>
            <person name="Boufleur T.R."/>
            <person name="Ciampi-Guillardi M."/>
            <person name="Sukno S.A."/>
            <person name="Thon M.R."/>
            <person name="Massola Junior N.S."/>
            <person name="Baroncelli R."/>
        </authorList>
    </citation>
    <scope>NUCLEOTIDE SEQUENCE</scope>
    <source>
        <strain evidence="3">LFN0074</strain>
    </source>
</reference>
<keyword evidence="4" id="KW-1185">Reference proteome</keyword>
<feature type="transmembrane region" description="Helical" evidence="2">
    <location>
        <begin position="658"/>
        <end position="678"/>
    </location>
</feature>
<keyword evidence="2" id="KW-1133">Transmembrane helix</keyword>
<name>A0A8H6K364_9PEZI</name>
<feature type="transmembrane region" description="Helical" evidence="2">
    <location>
        <begin position="235"/>
        <end position="259"/>
    </location>
</feature>
<organism evidence="3 4">
    <name type="scientific">Colletotrichum musicola</name>
    <dbReference type="NCBI Taxonomy" id="2175873"/>
    <lineage>
        <taxon>Eukaryota</taxon>
        <taxon>Fungi</taxon>
        <taxon>Dikarya</taxon>
        <taxon>Ascomycota</taxon>
        <taxon>Pezizomycotina</taxon>
        <taxon>Sordariomycetes</taxon>
        <taxon>Hypocreomycetidae</taxon>
        <taxon>Glomerellales</taxon>
        <taxon>Glomerellaceae</taxon>
        <taxon>Colletotrichum</taxon>
        <taxon>Colletotrichum orchidearum species complex</taxon>
    </lineage>
</organism>
<comment type="caution">
    <text evidence="3">The sequence shown here is derived from an EMBL/GenBank/DDBJ whole genome shotgun (WGS) entry which is preliminary data.</text>
</comment>
<proteinExistence type="predicted"/>
<evidence type="ECO:0000256" key="1">
    <source>
        <dbReference type="SAM" id="MobiDB-lite"/>
    </source>
</evidence>